<dbReference type="PANTHER" id="PTHR30632">
    <property type="entry name" value="MOLYBDATE-BINDING PERIPLASMIC PROTEIN"/>
    <property type="match status" value="1"/>
</dbReference>
<evidence type="ECO:0000313" key="2">
    <source>
        <dbReference type="EMBL" id="RXZ68673.1"/>
    </source>
</evidence>
<dbReference type="Proteomes" id="UP000289216">
    <property type="component" value="Unassembled WGS sequence"/>
</dbReference>
<protein>
    <submittedName>
        <fullName evidence="2">ABC transporter substrate-binding protein</fullName>
    </submittedName>
</protein>
<dbReference type="RefSeq" id="WP_129491563.1">
    <property type="nucleotide sequence ID" value="NZ_SBAP01000024.1"/>
</dbReference>
<evidence type="ECO:0000256" key="1">
    <source>
        <dbReference type="ARBA" id="ARBA00009438"/>
    </source>
</evidence>
<accession>A0A4Q2KXL7</accession>
<dbReference type="InterPro" id="IPR050682">
    <property type="entry name" value="ModA/WtpA"/>
</dbReference>
<dbReference type="Pfam" id="PF13531">
    <property type="entry name" value="SBP_bac_11"/>
    <property type="match status" value="1"/>
</dbReference>
<sequence>MKRFLFSLVILLAFFLLSKCQLKQETKIPLSIPYELHHVIPEIIAAYHREGNREIIQVFEYHSREMETLPKIGIHIVDSWNEELKNPILQTALVIIGVQKINSLRQLEQTSISIPDPDMNTTGKNIVALLKDENLWTDFKRSIAYQPRGILSMESVDLGEEDFAILSSADAHFIKNSLLVLELPKEKYNTLYAIKMYEEKNEEQKKFIDFLSSEKSMKIFQKYGFYKVNSTNLPKSERQT</sequence>
<dbReference type="AlphaFoldDB" id="A0A4Q2KXL7"/>
<name>A0A4Q2KXL7_9FUSO</name>
<proteinExistence type="inferred from homology"/>
<dbReference type="PANTHER" id="PTHR30632:SF16">
    <property type="entry name" value="MOLYBDATE_TUNGSTATE-BINDING PROTEIN WTPA"/>
    <property type="match status" value="1"/>
</dbReference>
<comment type="caution">
    <text evidence="2">The sequence shown here is derived from an EMBL/GenBank/DDBJ whole genome shotgun (WGS) entry which is preliminary data.</text>
</comment>
<dbReference type="EMBL" id="SBAP01000024">
    <property type="protein sequence ID" value="RXZ68673.1"/>
    <property type="molecule type" value="Genomic_DNA"/>
</dbReference>
<gene>
    <name evidence="2" type="ORF">EPT53_09090</name>
</gene>
<reference evidence="2 3" key="1">
    <citation type="submission" date="2019-01" db="EMBL/GenBank/DDBJ databases">
        <title>Fusobacterium necrophorum Isolated From the Uterus of Dairy Cows.</title>
        <authorList>
            <person name="Francis A.M."/>
        </authorList>
    </citation>
    <scope>NUCLEOTIDE SEQUENCE [LARGE SCALE GENOMIC DNA]</scope>
    <source>
        <strain evidence="2 3">KG35</strain>
    </source>
</reference>
<dbReference type="GO" id="GO:0015689">
    <property type="term" value="P:molybdate ion transport"/>
    <property type="evidence" value="ECO:0007669"/>
    <property type="project" value="TreeGrafter"/>
</dbReference>
<comment type="similarity">
    <text evidence="1">Belongs to the bacterial solute-binding protein 1 family. WtpA subfamily.</text>
</comment>
<dbReference type="Gene3D" id="3.40.190.10">
    <property type="entry name" value="Periplasmic binding protein-like II"/>
    <property type="match status" value="2"/>
</dbReference>
<dbReference type="GO" id="GO:0030973">
    <property type="term" value="F:molybdate ion binding"/>
    <property type="evidence" value="ECO:0007669"/>
    <property type="project" value="TreeGrafter"/>
</dbReference>
<evidence type="ECO:0000313" key="3">
    <source>
        <dbReference type="Proteomes" id="UP000289216"/>
    </source>
</evidence>
<organism evidence="2 3">
    <name type="scientific">Fusobacterium necrophorum</name>
    <dbReference type="NCBI Taxonomy" id="859"/>
    <lineage>
        <taxon>Bacteria</taxon>
        <taxon>Fusobacteriati</taxon>
        <taxon>Fusobacteriota</taxon>
        <taxon>Fusobacteriia</taxon>
        <taxon>Fusobacteriales</taxon>
        <taxon>Fusobacteriaceae</taxon>
        <taxon>Fusobacterium</taxon>
    </lineage>
</organism>
<dbReference type="SUPFAM" id="SSF53850">
    <property type="entry name" value="Periplasmic binding protein-like II"/>
    <property type="match status" value="1"/>
</dbReference>